<sequence>MLVSYMDMENEKKVKIMELGTLLRSVLQSSKGGIIAANLEKDYADLVGEPIPFKQLGYSSLEDLFHDLSEFIKVSRTPLGELKLQAVCDLSTRHIANLVARQKDSKSKASLCKEVIRKPQPVIKYSRSLASKSQSVSPIAAGKYEPETQKIESLCLPQEKGHFKKLIEDYARRKNISCPVYRTIPINIPGRKRGSFWACSIQFNKQNFTSYPTGKPTKEQAEEATAKVVLDSLLINSENDVINPTAAYPTRSFRKLSPTQRNIQSVDDNLVITIRNK</sequence>
<dbReference type="PROSITE" id="PS51644">
    <property type="entry name" value="HTH_OST"/>
    <property type="match status" value="1"/>
</dbReference>
<dbReference type="Pfam" id="PF12872">
    <property type="entry name" value="OST-HTH"/>
    <property type="match status" value="1"/>
</dbReference>
<keyword evidence="2" id="KW-1185">Reference proteome</keyword>
<name>A0ABM1B6G2_LIMPO</name>
<reference evidence="3" key="1">
    <citation type="submission" date="2025-08" db="UniProtKB">
        <authorList>
            <consortium name="RefSeq"/>
        </authorList>
    </citation>
    <scope>IDENTIFICATION</scope>
    <source>
        <tissue evidence="3">Muscle</tissue>
    </source>
</reference>
<feature type="domain" description="HTH OST-type" evidence="1">
    <location>
        <begin position="15"/>
        <end position="89"/>
    </location>
</feature>
<dbReference type="Gene3D" id="3.30.420.610">
    <property type="entry name" value="LOTUS domain-like"/>
    <property type="match status" value="1"/>
</dbReference>
<proteinExistence type="predicted"/>
<evidence type="ECO:0000259" key="1">
    <source>
        <dbReference type="PROSITE" id="PS51644"/>
    </source>
</evidence>
<dbReference type="Proteomes" id="UP000694941">
    <property type="component" value="Unplaced"/>
</dbReference>
<protein>
    <submittedName>
        <fullName evidence="3">Tudor domain-containing protein 7-like isoform X1</fullName>
    </submittedName>
</protein>
<dbReference type="GeneID" id="106460598"/>
<evidence type="ECO:0000313" key="3">
    <source>
        <dbReference type="RefSeq" id="XP_013775768.1"/>
    </source>
</evidence>
<dbReference type="Gene3D" id="3.30.160.20">
    <property type="match status" value="1"/>
</dbReference>
<evidence type="ECO:0000313" key="2">
    <source>
        <dbReference type="Proteomes" id="UP000694941"/>
    </source>
</evidence>
<accession>A0ABM1B6G2</accession>
<gene>
    <name evidence="3" type="primary">LOC106460598</name>
</gene>
<dbReference type="SUPFAM" id="SSF54768">
    <property type="entry name" value="dsRNA-binding domain-like"/>
    <property type="match status" value="1"/>
</dbReference>
<dbReference type="CDD" id="cd09972">
    <property type="entry name" value="LOTUS_TDRD_OSKAR"/>
    <property type="match status" value="1"/>
</dbReference>
<organism evidence="2 3">
    <name type="scientific">Limulus polyphemus</name>
    <name type="common">Atlantic horseshoe crab</name>
    <dbReference type="NCBI Taxonomy" id="6850"/>
    <lineage>
        <taxon>Eukaryota</taxon>
        <taxon>Metazoa</taxon>
        <taxon>Ecdysozoa</taxon>
        <taxon>Arthropoda</taxon>
        <taxon>Chelicerata</taxon>
        <taxon>Merostomata</taxon>
        <taxon>Xiphosura</taxon>
        <taxon>Limulidae</taxon>
        <taxon>Limulus</taxon>
    </lineage>
</organism>
<dbReference type="InterPro" id="IPR041966">
    <property type="entry name" value="LOTUS-like"/>
</dbReference>
<dbReference type="InterPro" id="IPR025605">
    <property type="entry name" value="OST-HTH/LOTUS_dom"/>
</dbReference>
<dbReference type="RefSeq" id="XP_013775768.1">
    <property type="nucleotide sequence ID" value="XM_013920314.2"/>
</dbReference>